<proteinExistence type="predicted"/>
<dbReference type="EMBL" id="HACM01006257">
    <property type="protein sequence ID" value="CRZ06699.1"/>
    <property type="molecule type" value="Transcribed_RNA"/>
</dbReference>
<reference evidence="1" key="1">
    <citation type="submission" date="2015-04" db="EMBL/GenBank/DDBJ databases">
        <title>The genome sequence of the plant pathogenic Rhizarian Plasmodiophora brassicae reveals insights in its biotrophic life cycle and the origin of chitin synthesis.</title>
        <authorList>
            <person name="Schwelm A."/>
            <person name="Fogelqvist J."/>
            <person name="Knaust A."/>
            <person name="Julke S."/>
            <person name="Lilja T."/>
            <person name="Dhandapani V."/>
            <person name="Bonilla-Rosso G."/>
            <person name="Karlsson M."/>
            <person name="Shevchenko A."/>
            <person name="Choi S.R."/>
            <person name="Kim H.G."/>
            <person name="Park J.Y."/>
            <person name="Lim Y.P."/>
            <person name="Ludwig-Muller J."/>
            <person name="Dixelius C."/>
        </authorList>
    </citation>
    <scope>NUCLEOTIDE SEQUENCE</scope>
    <source>
        <tissue evidence="1">Potato root galls</tissue>
    </source>
</reference>
<sequence length="138" mass="15710">MLIRIHNNHQESAALMIEDPDLVLSVEAIACINPEVIQPSQVLSNIQQILLCVFCVRQLWQEPFSNLLLYRFILCSCLLPDESPTFTIHDHNGADATSVNGESLLQPKGVELERSVKKRELCIHNTYGMRTDRYYGQV</sequence>
<accession>A0A0H5RDS6</accession>
<organism evidence="1">
    <name type="scientific">Spongospora subterranea</name>
    <dbReference type="NCBI Taxonomy" id="70186"/>
    <lineage>
        <taxon>Eukaryota</taxon>
        <taxon>Sar</taxon>
        <taxon>Rhizaria</taxon>
        <taxon>Endomyxa</taxon>
        <taxon>Phytomyxea</taxon>
        <taxon>Plasmodiophorida</taxon>
        <taxon>Plasmodiophoridae</taxon>
        <taxon>Spongospora</taxon>
    </lineage>
</organism>
<evidence type="ECO:0000313" key="1">
    <source>
        <dbReference type="EMBL" id="CRZ06699.1"/>
    </source>
</evidence>
<protein>
    <submittedName>
        <fullName evidence="1">Uncharacterized protein</fullName>
    </submittedName>
</protein>
<dbReference type="AlphaFoldDB" id="A0A0H5RDS6"/>
<name>A0A0H5RDS6_9EUKA</name>